<accession>A0AAX4JCA2</accession>
<organism evidence="2 3">
    <name type="scientific">Vairimorpha necatrix</name>
    <dbReference type="NCBI Taxonomy" id="6039"/>
    <lineage>
        <taxon>Eukaryota</taxon>
        <taxon>Fungi</taxon>
        <taxon>Fungi incertae sedis</taxon>
        <taxon>Microsporidia</taxon>
        <taxon>Nosematidae</taxon>
        <taxon>Vairimorpha</taxon>
    </lineage>
</organism>
<keyword evidence="1" id="KW-0472">Membrane</keyword>
<dbReference type="KEGG" id="vnx:VNE69_05188"/>
<protein>
    <submittedName>
        <fullName evidence="2">Membrane protein</fullName>
    </submittedName>
</protein>
<dbReference type="AlphaFoldDB" id="A0AAX4JCA2"/>
<dbReference type="EMBL" id="CP142730">
    <property type="protein sequence ID" value="WUR03599.1"/>
    <property type="molecule type" value="Genomic_DNA"/>
</dbReference>
<keyword evidence="1" id="KW-1133">Transmembrane helix</keyword>
<dbReference type="Proteomes" id="UP001334084">
    <property type="component" value="Chromosome 5"/>
</dbReference>
<keyword evidence="3" id="KW-1185">Reference proteome</keyword>
<name>A0AAX4JCA2_9MICR</name>
<evidence type="ECO:0000313" key="2">
    <source>
        <dbReference type="EMBL" id="WUR03599.1"/>
    </source>
</evidence>
<feature type="transmembrane region" description="Helical" evidence="1">
    <location>
        <begin position="251"/>
        <end position="272"/>
    </location>
</feature>
<keyword evidence="1" id="KW-0812">Transmembrane</keyword>
<reference evidence="2" key="1">
    <citation type="journal article" date="2024" name="BMC Genomics">
        <title>Functional annotation of a divergent genome using sequence and structure-based similarity.</title>
        <authorList>
            <person name="Svedberg D."/>
            <person name="Winiger R.R."/>
            <person name="Berg A."/>
            <person name="Sharma H."/>
            <person name="Tellgren-Roth C."/>
            <person name="Debrunner-Vossbrinck B.A."/>
            <person name="Vossbrinck C.R."/>
            <person name="Barandun J."/>
        </authorList>
    </citation>
    <scope>NUCLEOTIDE SEQUENCE</scope>
    <source>
        <strain evidence="2">Illinois isolate</strain>
    </source>
</reference>
<dbReference type="GeneID" id="90541412"/>
<gene>
    <name evidence="2" type="ORF">VNE69_05188</name>
</gene>
<evidence type="ECO:0000313" key="3">
    <source>
        <dbReference type="Proteomes" id="UP001334084"/>
    </source>
</evidence>
<proteinExistence type="predicted"/>
<dbReference type="RefSeq" id="XP_065329744.1">
    <property type="nucleotide sequence ID" value="XM_065473672.1"/>
</dbReference>
<evidence type="ECO:0000256" key="1">
    <source>
        <dbReference type="SAM" id="Phobius"/>
    </source>
</evidence>
<sequence>MDVCIPFTRPIYDNPLSDKNFNIFYEFFWNTITNHEIFLKMTKNDFSKNSFNNRNISLKNKFLKSLRINKLNTDESSKYSNGELLFIEKILFGTEEYYDILRICYKDVINNAVSAIKNIEEIIRQHTCFIPNGASKELPLPVYKICKGLITNINFCYGEDGLSYFHDFIKINHDNLSKAECINSNEDYLTIDIFATKKDNNTETFTNEINNITEFIEEQTDKINALNTSKTNNYFDTISTEETNMTSNLQIWWLTAAVISVCFIILGIMFMFKKYKCWKKKPIERNEVLLTSTS</sequence>